<dbReference type="SUPFAM" id="SSF57501">
    <property type="entry name" value="Cystine-knot cytokines"/>
    <property type="match status" value="1"/>
</dbReference>
<dbReference type="GO" id="GO:0008083">
    <property type="term" value="F:growth factor activity"/>
    <property type="evidence" value="ECO:0007669"/>
    <property type="project" value="UniProtKB-KW"/>
</dbReference>
<dbReference type="GO" id="GO:0005615">
    <property type="term" value="C:extracellular space"/>
    <property type="evidence" value="ECO:0007669"/>
    <property type="project" value="TreeGrafter"/>
</dbReference>
<dbReference type="PANTHER" id="PTHR11848:SF302">
    <property type="entry name" value="TGF-BETA FAMILY PROFILE DOMAIN-CONTAINING PROTEIN"/>
    <property type="match status" value="1"/>
</dbReference>
<name>A0A077SMW1_9METZ</name>
<evidence type="ECO:0000256" key="4">
    <source>
        <dbReference type="RuleBase" id="RU000354"/>
    </source>
</evidence>
<dbReference type="GO" id="GO:0005125">
    <property type="term" value="F:cytokine activity"/>
    <property type="evidence" value="ECO:0007669"/>
    <property type="project" value="TreeGrafter"/>
</dbReference>
<feature type="region of interest" description="Disordered" evidence="5">
    <location>
        <begin position="375"/>
        <end position="398"/>
    </location>
</feature>
<dbReference type="Pfam" id="PF00019">
    <property type="entry name" value="TGF_beta"/>
    <property type="match status" value="1"/>
</dbReference>
<keyword evidence="4" id="KW-0339">Growth factor</keyword>
<reference evidence="7" key="1">
    <citation type="journal article" date="2014" name="Nat. Commun.">
        <title>Developmental gene expression provides clues to relationships between sponge and eumetazoan body plans.</title>
        <authorList>
            <person name="Leininger S."/>
            <person name="Adamski M."/>
            <person name="Bergum B."/>
            <person name="Guder C."/>
            <person name="Liu J."/>
            <person name="Laplante M."/>
            <person name="Brate J."/>
            <person name="Hoffmann F."/>
            <person name="Fortunato S."/>
            <person name="Jordal S."/>
            <person name="Rapp H.T."/>
            <person name="Adamska M."/>
        </authorList>
    </citation>
    <scope>NUCLEOTIDE SEQUENCE</scope>
</reference>
<accession>A0A077SMW1</accession>
<feature type="region of interest" description="Disordered" evidence="5">
    <location>
        <begin position="283"/>
        <end position="305"/>
    </location>
</feature>
<evidence type="ECO:0000256" key="3">
    <source>
        <dbReference type="ARBA" id="ARBA00022525"/>
    </source>
</evidence>
<feature type="domain" description="TGF-beta family profile" evidence="6">
    <location>
        <begin position="289"/>
        <end position="441"/>
    </location>
</feature>
<evidence type="ECO:0000313" key="7">
    <source>
        <dbReference type="EMBL" id="CDO67937.1"/>
    </source>
</evidence>
<dbReference type="InterPro" id="IPR015615">
    <property type="entry name" value="TGF-beta-rel"/>
</dbReference>
<protein>
    <submittedName>
        <fullName evidence="7">Transforming growth factor beta R SciTgfBR</fullName>
    </submittedName>
</protein>
<gene>
    <name evidence="7" type="primary">TgfBR</name>
</gene>
<dbReference type="AlphaFoldDB" id="A0A077SMW1"/>
<dbReference type="PROSITE" id="PS51362">
    <property type="entry name" value="TGF_BETA_2"/>
    <property type="match status" value="1"/>
</dbReference>
<evidence type="ECO:0000259" key="6">
    <source>
        <dbReference type="PROSITE" id="PS51362"/>
    </source>
</evidence>
<organism evidence="7">
    <name type="scientific">Sycon ciliatum</name>
    <dbReference type="NCBI Taxonomy" id="27933"/>
    <lineage>
        <taxon>Eukaryota</taxon>
        <taxon>Metazoa</taxon>
        <taxon>Porifera</taxon>
        <taxon>Calcarea</taxon>
        <taxon>Calcaronea</taxon>
        <taxon>Leucosolenida</taxon>
        <taxon>Sycettidae</taxon>
        <taxon>Sycon</taxon>
    </lineage>
</organism>
<feature type="non-terminal residue" evidence="7">
    <location>
        <position position="1"/>
    </location>
</feature>
<comment type="similarity">
    <text evidence="2 4">Belongs to the TGF-beta family.</text>
</comment>
<dbReference type="EMBL" id="HG973398">
    <property type="protein sequence ID" value="CDO67937.1"/>
    <property type="molecule type" value="mRNA"/>
</dbReference>
<keyword evidence="3" id="KW-0964">Secreted</keyword>
<dbReference type="PANTHER" id="PTHR11848">
    <property type="entry name" value="TGF-BETA FAMILY"/>
    <property type="match status" value="1"/>
</dbReference>
<comment type="subcellular location">
    <subcellularLocation>
        <location evidence="1">Secreted</location>
    </subcellularLocation>
</comment>
<feature type="region of interest" description="Disordered" evidence="5">
    <location>
        <begin position="1"/>
        <end position="38"/>
    </location>
</feature>
<evidence type="ECO:0000256" key="1">
    <source>
        <dbReference type="ARBA" id="ARBA00004613"/>
    </source>
</evidence>
<evidence type="ECO:0000256" key="5">
    <source>
        <dbReference type="SAM" id="MobiDB-lite"/>
    </source>
</evidence>
<sequence>MASPHAARFRFASSNADDDDDEVMFSRNNDVTDPIDVPSTDDQEIWQPFQREESQLNEGASAVFFTGTVTSLRSSDVVPTGDGRSAETLWGDRGGHQALDVFDFKLRNQRSNRNGPVDFQSAYLDFWWQGLNVTDDALVGNLLLQFELDLQRGSRRLQTLIKSFPLSNLPRGNWLSVDMTTALQVWQAFISDSETTATVTTTGETAALNELAFSAFIVSRYAEDDDDDVEESEQRSSPLDLHAMLVDEDRQPVLTLIRNNGADDEEQLELSEAGIEYLHRQELEHSAERRRRSSDSDDADLSWAPGQSWLPKRRRSCQLFQYSVPSDKFRNNIIQPQMIPLNICHGMCKVPFHDYLNASTHATLAAVWKQKSRMSRTQRASQSEDTAGPELQGDERPKPQTECVAVGFKPLHLLTVHYHEESTSTSLETLADLEAAACGCR</sequence>
<dbReference type="CDD" id="cd13756">
    <property type="entry name" value="TGF_beta_BMPs_GDFs"/>
    <property type="match status" value="1"/>
</dbReference>
<dbReference type="SMART" id="SM00204">
    <property type="entry name" value="TGFB"/>
    <property type="match status" value="1"/>
</dbReference>
<dbReference type="InterPro" id="IPR001839">
    <property type="entry name" value="TGF-b_C"/>
</dbReference>
<proteinExistence type="evidence at transcript level"/>
<evidence type="ECO:0000256" key="2">
    <source>
        <dbReference type="ARBA" id="ARBA00006656"/>
    </source>
</evidence>
<dbReference type="Gene3D" id="2.10.90.10">
    <property type="entry name" value="Cystine-knot cytokines"/>
    <property type="match status" value="1"/>
</dbReference>
<dbReference type="InterPro" id="IPR029034">
    <property type="entry name" value="Cystine-knot_cytokine"/>
</dbReference>